<name>A0ABR4U147_9FLAO</name>
<comment type="similarity">
    <text evidence="3">Belongs to the peptidase M36 family.</text>
</comment>
<evidence type="ECO:0000313" key="16">
    <source>
        <dbReference type="Proteomes" id="UP000028349"/>
    </source>
</evidence>
<dbReference type="Pfam" id="PF18962">
    <property type="entry name" value="Por_Secre_tail"/>
    <property type="match status" value="1"/>
</dbReference>
<keyword evidence="7 12" id="KW-0732">Signal</keyword>
<evidence type="ECO:0000256" key="4">
    <source>
        <dbReference type="ARBA" id="ARBA00022525"/>
    </source>
</evidence>
<evidence type="ECO:0000256" key="6">
    <source>
        <dbReference type="ARBA" id="ARBA00022723"/>
    </source>
</evidence>
<organism evidence="15 16">
    <name type="scientific">Kaistella antarctica</name>
    <dbReference type="NCBI Taxonomy" id="266748"/>
    <lineage>
        <taxon>Bacteria</taxon>
        <taxon>Pseudomonadati</taxon>
        <taxon>Bacteroidota</taxon>
        <taxon>Flavobacteriia</taxon>
        <taxon>Flavobacteriales</taxon>
        <taxon>Weeksellaceae</taxon>
        <taxon>Chryseobacterium group</taxon>
        <taxon>Kaistella</taxon>
    </lineage>
</organism>
<dbReference type="NCBIfam" id="NF038113">
    <property type="entry name" value="T9SSA_dep_M36"/>
    <property type="match status" value="1"/>
</dbReference>
<keyword evidence="6" id="KW-0479">Metal-binding</keyword>
<protein>
    <submittedName>
        <fullName evidence="15">Metalloprotease</fullName>
    </submittedName>
</protein>
<dbReference type="Gene3D" id="3.10.170.10">
    <property type="match status" value="1"/>
</dbReference>
<accession>A0ABR4U147</accession>
<feature type="signal peptide" evidence="12">
    <location>
        <begin position="1"/>
        <end position="27"/>
    </location>
</feature>
<feature type="domain" description="PA" evidence="13">
    <location>
        <begin position="450"/>
        <end position="533"/>
    </location>
</feature>
<evidence type="ECO:0000313" key="15">
    <source>
        <dbReference type="EMBL" id="KEY19918.1"/>
    </source>
</evidence>
<evidence type="ECO:0000256" key="12">
    <source>
        <dbReference type="SAM" id="SignalP"/>
    </source>
</evidence>
<dbReference type="InterPro" id="IPR027268">
    <property type="entry name" value="Peptidase_M4/M1_CTD_sf"/>
</dbReference>
<reference evidence="15 16" key="1">
    <citation type="submission" date="2014-07" db="EMBL/GenBank/DDBJ databases">
        <authorList>
            <person name="Pisani N.G."/>
            <person name="Newman J.D."/>
        </authorList>
    </citation>
    <scope>NUCLEOTIDE SEQUENCE [LARGE SCALE GENOMIC DNA]</scope>
    <source>
        <strain evidence="15 16">LMG 24720</strain>
    </source>
</reference>
<evidence type="ECO:0000256" key="9">
    <source>
        <dbReference type="ARBA" id="ARBA00022833"/>
    </source>
</evidence>
<evidence type="ECO:0000256" key="7">
    <source>
        <dbReference type="ARBA" id="ARBA00022729"/>
    </source>
</evidence>
<dbReference type="PANTHER" id="PTHR33478">
    <property type="entry name" value="EXTRACELLULAR METALLOPROTEINASE MEP"/>
    <property type="match status" value="1"/>
</dbReference>
<keyword evidence="11" id="KW-0865">Zymogen</keyword>
<dbReference type="CDD" id="cd04818">
    <property type="entry name" value="PA_subtilisin_1"/>
    <property type="match status" value="1"/>
</dbReference>
<dbReference type="GO" id="GO:0008237">
    <property type="term" value="F:metallopeptidase activity"/>
    <property type="evidence" value="ECO:0007669"/>
    <property type="project" value="UniProtKB-KW"/>
</dbReference>
<proteinExistence type="inferred from homology"/>
<keyword evidence="8" id="KW-0378">Hydrolase</keyword>
<evidence type="ECO:0000256" key="5">
    <source>
        <dbReference type="ARBA" id="ARBA00022670"/>
    </source>
</evidence>
<comment type="subcellular location">
    <subcellularLocation>
        <location evidence="2">Secreted</location>
    </subcellularLocation>
</comment>
<evidence type="ECO:0000256" key="1">
    <source>
        <dbReference type="ARBA" id="ARBA00001947"/>
    </source>
</evidence>
<dbReference type="InterPro" id="IPR046450">
    <property type="entry name" value="PA_dom_sf"/>
</dbReference>
<evidence type="ECO:0000256" key="2">
    <source>
        <dbReference type="ARBA" id="ARBA00004613"/>
    </source>
</evidence>
<dbReference type="Gene3D" id="1.10.390.10">
    <property type="entry name" value="Neutral Protease Domain 2"/>
    <property type="match status" value="1"/>
</dbReference>
<feature type="domain" description="Secretion system C-terminal sorting" evidence="14">
    <location>
        <begin position="802"/>
        <end position="873"/>
    </location>
</feature>
<dbReference type="InterPro" id="IPR050371">
    <property type="entry name" value="Fungal_virulence_M36"/>
</dbReference>
<keyword evidence="16" id="KW-1185">Reference proteome</keyword>
<comment type="caution">
    <text evidence="15">The sequence shown here is derived from an EMBL/GenBank/DDBJ whole genome shotgun (WGS) entry which is preliminary data.</text>
</comment>
<dbReference type="Pfam" id="PF02128">
    <property type="entry name" value="Peptidase_M36"/>
    <property type="match status" value="1"/>
</dbReference>
<evidence type="ECO:0000256" key="3">
    <source>
        <dbReference type="ARBA" id="ARBA00006006"/>
    </source>
</evidence>
<dbReference type="InterPro" id="IPR026444">
    <property type="entry name" value="Secre_tail"/>
</dbReference>
<dbReference type="EMBL" id="JPEP01000001">
    <property type="protein sequence ID" value="KEY19918.1"/>
    <property type="molecule type" value="Genomic_DNA"/>
</dbReference>
<comment type="cofactor">
    <cofactor evidence="1">
        <name>Zn(2+)</name>
        <dbReference type="ChEBI" id="CHEBI:29105"/>
    </cofactor>
</comment>
<gene>
    <name evidence="15" type="ORF">HY04_01465</name>
</gene>
<keyword evidence="10 15" id="KW-0482">Metalloprotease</keyword>
<evidence type="ECO:0000259" key="14">
    <source>
        <dbReference type="Pfam" id="PF18962"/>
    </source>
</evidence>
<dbReference type="NCBIfam" id="TIGR04183">
    <property type="entry name" value="Por_Secre_tail"/>
    <property type="match status" value="1"/>
</dbReference>
<sequence length="875" mass="94289">MIYMKNRNLPLKIAAVCFLFSFGSANAQDFKTLIQNHISAKIDFMKSDLKNFEIINEDFSSSLKGDVVKIQQSYDGIPVYNSLGTALIKSKSVTYLDESFTKNYVTASNKKSAAFNSTVFTNVASTLGLKNSSQYQLIGIKDADFPAGNSVKNRLIYFLTENNNLKLCYEFIFEEKGTSNYWDILADATTGEILSKENLTVSCNFKHDAFKHDYSAHTPLGFDDDFGSTESTTATAVGPMAAENASYRVFALPIESPSHGARTLVTNPWFLDASPDGWHTALGGSYSGVFTTTQGNNVRAYDDKGNLNAPGAYADGGPSRNFDFPFVVNATSTNLNAATTNLFYINNKIHDIFYRVGFTETARNFQAWNYGKGPGQNDYVMAEAQDGGGTNNANFSTPSDGARPRMQMYLWDPGVIERFFYNSPAEAVGRNVEALVSSTFGPELDKTGVTADAVLSPVLDGCAPLPAASLTGKIGVIQRGDCNFTDKVKNAQVAGAVAAIIYSMPDSTVTAGMGGEDPTVTIPSVLIPYTEGVYLKGLLAGATPVNITLKYDQDAQPTRDGSFDNGIVVHEYGHGISNRNTGNGYSCLSSNNSKEQMGEGWSDFFALMLTNRPGDNASVPRGIGTYATSEAVNGGGIRPAQYSPDFAVNPFKYGNTNGMEYTNANGILVPDVHSIGFVWSTMLWDLHWKYVEKYGYSSDVSANATNGSTRVLQLVMNGLKLQACSPSFIDGRNAILAAEANNTETGGADRCMIWKVFANRGLGVNASAGVKTNINDQVADETVPADCLLATNEADSNKSMSIYPNPAKNEFFIKSAKSILGKVAVEVYDASGKLVSSQKIAPTDAVNTQSLPNGVYVVKVTGLGVQYSSKLMIKK</sequence>
<feature type="chain" id="PRO_5046933358" evidence="12">
    <location>
        <begin position="28"/>
        <end position="875"/>
    </location>
</feature>
<dbReference type="Gene3D" id="3.50.30.30">
    <property type="match status" value="1"/>
</dbReference>
<dbReference type="InterPro" id="IPR001842">
    <property type="entry name" value="Peptidase_M36"/>
</dbReference>
<dbReference type="SUPFAM" id="SSF55486">
    <property type="entry name" value="Metalloproteases ('zincins'), catalytic domain"/>
    <property type="match status" value="1"/>
</dbReference>
<dbReference type="PANTHER" id="PTHR33478:SF1">
    <property type="entry name" value="EXTRACELLULAR METALLOPROTEINASE MEP"/>
    <property type="match status" value="1"/>
</dbReference>
<keyword evidence="4" id="KW-0964">Secreted</keyword>
<dbReference type="Proteomes" id="UP000028349">
    <property type="component" value="Unassembled WGS sequence"/>
</dbReference>
<keyword evidence="5" id="KW-0645">Protease</keyword>
<evidence type="ECO:0000256" key="8">
    <source>
        <dbReference type="ARBA" id="ARBA00022801"/>
    </source>
</evidence>
<dbReference type="Pfam" id="PF02225">
    <property type="entry name" value="PA"/>
    <property type="match status" value="1"/>
</dbReference>
<evidence type="ECO:0000259" key="13">
    <source>
        <dbReference type="Pfam" id="PF02225"/>
    </source>
</evidence>
<dbReference type="CDD" id="cd09596">
    <property type="entry name" value="M36"/>
    <property type="match status" value="1"/>
</dbReference>
<evidence type="ECO:0000256" key="11">
    <source>
        <dbReference type="ARBA" id="ARBA00023145"/>
    </source>
</evidence>
<evidence type="ECO:0000256" key="10">
    <source>
        <dbReference type="ARBA" id="ARBA00023049"/>
    </source>
</evidence>
<dbReference type="InterPro" id="IPR003137">
    <property type="entry name" value="PA_domain"/>
</dbReference>
<dbReference type="SUPFAM" id="SSF52025">
    <property type="entry name" value="PA domain"/>
    <property type="match status" value="1"/>
</dbReference>
<keyword evidence="9" id="KW-0862">Zinc</keyword>